<dbReference type="Gramene" id="OE9A006253T1">
    <property type="protein sequence ID" value="OE9A006253C1"/>
    <property type="gene ID" value="OE9A006253"/>
</dbReference>
<sequence length="216" mass="24034">MFLSRFVESGRVLCASVAHKTVHRTEVRGRGPFSRWNEHQGDNNNNNNNRPLGQDDVPPSVRDDTPGGVVGCRPSRRMSRLKRKKSNGKRDLIMRNARELLAIAFESCLALKIDVGAQKVRHQARVAVQKTRAPRGKVSKFQVWPARGISVVHSRRQVDFDSRASLFSGVIIGRVRLDVGAAIANHNTCPGAFIRVVLRGNRNLAEDSLRASGREN</sequence>
<evidence type="ECO:0000313" key="3">
    <source>
        <dbReference type="Proteomes" id="UP000594638"/>
    </source>
</evidence>
<gene>
    <name evidence="2" type="ORF">OLEA9_A006253</name>
</gene>
<dbReference type="EMBL" id="CACTIH010007260">
    <property type="protein sequence ID" value="CAA3006511.1"/>
    <property type="molecule type" value="Genomic_DNA"/>
</dbReference>
<feature type="region of interest" description="Disordered" evidence="1">
    <location>
        <begin position="29"/>
        <end position="87"/>
    </location>
</feature>
<evidence type="ECO:0000313" key="2">
    <source>
        <dbReference type="EMBL" id="CAA3006511.1"/>
    </source>
</evidence>
<protein>
    <submittedName>
        <fullName evidence="2">Uncharacterized protein</fullName>
    </submittedName>
</protein>
<keyword evidence="3" id="KW-1185">Reference proteome</keyword>
<reference evidence="2 3" key="1">
    <citation type="submission" date="2019-12" db="EMBL/GenBank/DDBJ databases">
        <authorList>
            <person name="Alioto T."/>
            <person name="Alioto T."/>
            <person name="Gomez Garrido J."/>
        </authorList>
    </citation>
    <scope>NUCLEOTIDE SEQUENCE [LARGE SCALE GENOMIC DNA]</scope>
</reference>
<comment type="caution">
    <text evidence="2">The sequence shown here is derived from an EMBL/GenBank/DDBJ whole genome shotgun (WGS) entry which is preliminary data.</text>
</comment>
<accession>A0A8S0TMD4</accession>
<name>A0A8S0TMD4_OLEEU</name>
<dbReference type="AlphaFoldDB" id="A0A8S0TMD4"/>
<evidence type="ECO:0000256" key="1">
    <source>
        <dbReference type="SAM" id="MobiDB-lite"/>
    </source>
</evidence>
<proteinExistence type="predicted"/>
<organism evidence="2 3">
    <name type="scientific">Olea europaea subsp. europaea</name>
    <dbReference type="NCBI Taxonomy" id="158383"/>
    <lineage>
        <taxon>Eukaryota</taxon>
        <taxon>Viridiplantae</taxon>
        <taxon>Streptophyta</taxon>
        <taxon>Embryophyta</taxon>
        <taxon>Tracheophyta</taxon>
        <taxon>Spermatophyta</taxon>
        <taxon>Magnoliopsida</taxon>
        <taxon>eudicotyledons</taxon>
        <taxon>Gunneridae</taxon>
        <taxon>Pentapetalae</taxon>
        <taxon>asterids</taxon>
        <taxon>lamiids</taxon>
        <taxon>Lamiales</taxon>
        <taxon>Oleaceae</taxon>
        <taxon>Oleeae</taxon>
        <taxon>Olea</taxon>
    </lineage>
</organism>
<feature type="compositionally biased region" description="Basic residues" evidence="1">
    <location>
        <begin position="74"/>
        <end position="87"/>
    </location>
</feature>
<dbReference type="Proteomes" id="UP000594638">
    <property type="component" value="Unassembled WGS sequence"/>
</dbReference>